<evidence type="ECO:0000313" key="1">
    <source>
        <dbReference type="Proteomes" id="UP000036681"/>
    </source>
</evidence>
<dbReference type="Proteomes" id="UP000036681">
    <property type="component" value="Unplaced"/>
</dbReference>
<accession>A0A0M3IQH3</accession>
<proteinExistence type="predicted"/>
<dbReference type="AlphaFoldDB" id="A0A0M3IQH3"/>
<dbReference type="WBParaSite" id="ALUE_0002100101-mRNA-1">
    <property type="protein sequence ID" value="ALUE_0002100101-mRNA-1"/>
    <property type="gene ID" value="ALUE_0002100101"/>
</dbReference>
<organism evidence="1 2">
    <name type="scientific">Ascaris lumbricoides</name>
    <name type="common">Giant roundworm</name>
    <dbReference type="NCBI Taxonomy" id="6252"/>
    <lineage>
        <taxon>Eukaryota</taxon>
        <taxon>Metazoa</taxon>
        <taxon>Ecdysozoa</taxon>
        <taxon>Nematoda</taxon>
        <taxon>Chromadorea</taxon>
        <taxon>Rhabditida</taxon>
        <taxon>Spirurina</taxon>
        <taxon>Ascaridomorpha</taxon>
        <taxon>Ascaridoidea</taxon>
        <taxon>Ascarididae</taxon>
        <taxon>Ascaris</taxon>
    </lineage>
</organism>
<reference evidence="2" key="1">
    <citation type="submission" date="2017-02" db="UniProtKB">
        <authorList>
            <consortium name="WormBaseParasite"/>
        </authorList>
    </citation>
    <scope>IDENTIFICATION</scope>
</reference>
<name>A0A0M3IQH3_ASCLU</name>
<keyword evidence="1" id="KW-1185">Reference proteome</keyword>
<protein>
    <submittedName>
        <fullName evidence="2">Transposase</fullName>
    </submittedName>
</protein>
<sequence>MRRISNVDMRCAYRIGIIDVTGHIKKGCRKKKRFFRGTAFQCISVRLKDVFAISYFWCISTKMMSRVREQLFHEDGSMVAQPSLVACRRFFLWCMRRIFSLPSTTRRW</sequence>
<evidence type="ECO:0000313" key="2">
    <source>
        <dbReference type="WBParaSite" id="ALUE_0002100101-mRNA-1"/>
    </source>
</evidence>